<reference evidence="1" key="2">
    <citation type="submission" date="2007-04" db="EMBL/GenBank/DDBJ databases">
        <title>The genome of the human body louse.</title>
        <authorList>
            <consortium name="The Human Body Louse Genome Consortium"/>
            <person name="Kirkness E."/>
            <person name="Walenz B."/>
            <person name="Hass B."/>
            <person name="Bruggner R."/>
            <person name="Strausberg R."/>
        </authorList>
    </citation>
    <scope>NUCLEOTIDE SEQUENCE</scope>
    <source>
        <strain evidence="1">USDA</strain>
    </source>
</reference>
<dbReference type="KEGG" id="phu:Phum_PHUM538600"/>
<dbReference type="FunCoup" id="E0VZV2">
    <property type="interactions" value="36"/>
</dbReference>
<evidence type="ECO:0000313" key="3">
    <source>
        <dbReference type="Proteomes" id="UP000009046"/>
    </source>
</evidence>
<dbReference type="HOGENOM" id="CLU_120629_0_0_1"/>
<dbReference type="eggNOG" id="ENOG502S9XB">
    <property type="taxonomic scope" value="Eukaryota"/>
</dbReference>
<reference evidence="2" key="3">
    <citation type="submission" date="2021-02" db="UniProtKB">
        <authorList>
            <consortium name="EnsemblMetazoa"/>
        </authorList>
    </citation>
    <scope>IDENTIFICATION</scope>
    <source>
        <strain evidence="2">USDA</strain>
    </source>
</reference>
<dbReference type="RefSeq" id="XP_002431646.1">
    <property type="nucleotide sequence ID" value="XM_002431601.1"/>
</dbReference>
<dbReference type="Proteomes" id="UP000009046">
    <property type="component" value="Unassembled WGS sequence"/>
</dbReference>
<dbReference type="VEuPathDB" id="VectorBase:PHUM538600"/>
<proteinExistence type="predicted"/>
<dbReference type="CTD" id="8235463"/>
<dbReference type="GeneID" id="8235463"/>
<name>E0VZV2_PEDHC</name>
<sequence>MSSLDTSNVEFRSRITKHWVRPRSAYYSYLYDYQRNYYDDVIDYLDRRKKGIYRDIPRPQTWAERALRTYTQKYGVTENAMRSRDDYDLLHRVHFGRLMHDYHTKDYFAKRFTLSPL</sequence>
<reference evidence="1" key="1">
    <citation type="submission" date="2007-04" db="EMBL/GenBank/DDBJ databases">
        <title>Annotation of Pediculus humanus corporis strain USDA.</title>
        <authorList>
            <person name="Kirkness E."/>
            <person name="Hannick L."/>
            <person name="Hass B."/>
            <person name="Bruggner R."/>
            <person name="Lawson D."/>
            <person name="Bidwell S."/>
            <person name="Joardar V."/>
            <person name="Caler E."/>
            <person name="Walenz B."/>
            <person name="Inman J."/>
            <person name="Schobel S."/>
            <person name="Galinsky K."/>
            <person name="Amedeo P."/>
            <person name="Strausberg R."/>
        </authorList>
    </citation>
    <scope>NUCLEOTIDE SEQUENCE</scope>
    <source>
        <strain evidence="1">USDA</strain>
    </source>
</reference>
<keyword evidence="3" id="KW-1185">Reference proteome</keyword>
<dbReference type="OrthoDB" id="6344929at2759"/>
<dbReference type="EMBL" id="AAZO01006539">
    <property type="status" value="NOT_ANNOTATED_CDS"/>
    <property type="molecule type" value="Genomic_DNA"/>
</dbReference>
<evidence type="ECO:0000313" key="1">
    <source>
        <dbReference type="EMBL" id="EEB18908.1"/>
    </source>
</evidence>
<organism>
    <name type="scientific">Pediculus humanus subsp. corporis</name>
    <name type="common">Body louse</name>
    <dbReference type="NCBI Taxonomy" id="121224"/>
    <lineage>
        <taxon>Eukaryota</taxon>
        <taxon>Metazoa</taxon>
        <taxon>Ecdysozoa</taxon>
        <taxon>Arthropoda</taxon>
        <taxon>Hexapoda</taxon>
        <taxon>Insecta</taxon>
        <taxon>Pterygota</taxon>
        <taxon>Neoptera</taxon>
        <taxon>Paraneoptera</taxon>
        <taxon>Psocodea</taxon>
        <taxon>Troctomorpha</taxon>
        <taxon>Phthiraptera</taxon>
        <taxon>Anoplura</taxon>
        <taxon>Pediculidae</taxon>
        <taxon>Pediculus</taxon>
    </lineage>
</organism>
<gene>
    <name evidence="2" type="primary">8235463</name>
    <name evidence="1" type="ORF">Phum_PHUM538600</name>
</gene>
<accession>E0VZV2</accession>
<dbReference type="EMBL" id="DS235854">
    <property type="protein sequence ID" value="EEB18908.1"/>
    <property type="molecule type" value="Genomic_DNA"/>
</dbReference>
<protein>
    <submittedName>
        <fullName evidence="1 2">Flightin, putative</fullName>
    </submittedName>
</protein>
<dbReference type="AlphaFoldDB" id="E0VZV2"/>
<dbReference type="EnsemblMetazoa" id="PHUM538600-RA">
    <property type="protein sequence ID" value="PHUM538600-PA"/>
    <property type="gene ID" value="PHUM538600"/>
</dbReference>
<evidence type="ECO:0000313" key="2">
    <source>
        <dbReference type="EnsemblMetazoa" id="PHUM538600-PA"/>
    </source>
</evidence>
<dbReference type="InParanoid" id="E0VZV2"/>